<keyword evidence="2" id="KW-0276">Fatty acid metabolism</keyword>
<accession>A0A9D6Z4L0</accession>
<dbReference type="Proteomes" id="UP000807825">
    <property type="component" value="Unassembled WGS sequence"/>
</dbReference>
<dbReference type="GO" id="GO:0004467">
    <property type="term" value="F:long-chain fatty acid-CoA ligase activity"/>
    <property type="evidence" value="ECO:0007669"/>
    <property type="project" value="TreeGrafter"/>
</dbReference>
<dbReference type="Pfam" id="PF23562">
    <property type="entry name" value="AMP-binding_C_3"/>
    <property type="match status" value="1"/>
</dbReference>
<reference evidence="5" key="1">
    <citation type="submission" date="2020-07" db="EMBL/GenBank/DDBJ databases">
        <title>Huge and variable diversity of episymbiotic CPR bacteria and DPANN archaea in groundwater ecosystems.</title>
        <authorList>
            <person name="He C.Y."/>
            <person name="Keren R."/>
            <person name="Whittaker M."/>
            <person name="Farag I.F."/>
            <person name="Doudna J."/>
            <person name="Cate J.H.D."/>
            <person name="Banfield J.F."/>
        </authorList>
    </citation>
    <scope>NUCLEOTIDE SEQUENCE</scope>
    <source>
        <strain evidence="5">NC_groundwater_1664_Pr3_B-0.1um_52_9</strain>
    </source>
</reference>
<dbReference type="GO" id="GO:0016020">
    <property type="term" value="C:membrane"/>
    <property type="evidence" value="ECO:0007669"/>
    <property type="project" value="TreeGrafter"/>
</dbReference>
<comment type="caution">
    <text evidence="5">The sequence shown here is derived from an EMBL/GenBank/DDBJ whole genome shotgun (WGS) entry which is preliminary data.</text>
</comment>
<dbReference type="InterPro" id="IPR020845">
    <property type="entry name" value="AMP-binding_CS"/>
</dbReference>
<evidence type="ECO:0000256" key="3">
    <source>
        <dbReference type="ARBA" id="ARBA00023098"/>
    </source>
</evidence>
<dbReference type="InterPro" id="IPR000873">
    <property type="entry name" value="AMP-dep_synth/lig_dom"/>
</dbReference>
<dbReference type="PANTHER" id="PTHR43272">
    <property type="entry name" value="LONG-CHAIN-FATTY-ACID--COA LIGASE"/>
    <property type="match status" value="1"/>
</dbReference>
<dbReference type="SUPFAM" id="SSF56801">
    <property type="entry name" value="Acetyl-CoA synthetase-like"/>
    <property type="match status" value="1"/>
</dbReference>
<dbReference type="PROSITE" id="PS00455">
    <property type="entry name" value="AMP_BINDING"/>
    <property type="match status" value="1"/>
</dbReference>
<sequence>MALREKDLGIWQRTTWQEYWDHVCHFALGLTQMGLQRGHKVSILGDNCREWLYADLAAQCSSAVTVGIYPTDVSGQVKYILENSESSFIVARDQEQVDKILEVKDQLPALKKIIVVDMRGLRRYRYPIIMSFQEVEIIGQELHQKQPHLFEEMVAGTRPEDAAIIVYTSGTTGQPKGATISNRNMVAMVGGLSQVLHFSPKDSFVSALPLCHIAERMFSLIFPMWAGCTVNFAESVATLQDDLAEISPTAFLNVPRIWEKMHSNIMIKIQDSIFFKRWIFKAMLPIGFRVADLKLAKKTVPIDWKILHTLAYLLLFRSLRNHLGLLDARIFVSGAAPMSPDLMKFYHAIGVPVRECYGMTEMSGISFMPRDGEIKIGGVGKAIPGVEFKIAEDGEILQRGESVFEGYYGNPEATRDAVVDGWLCTGDVGEVDDDGDLRITDRKKDIIITAGGKNIAPSEIENSLKFSPYIKEAIVIGDRRKFLSCLIQIEFENVSHWAQNNRIPYTNYKSLATRPEVKRLIQGEVDKTNDNFARVERIKKFVILDKELDQDDEELTATMKVKRTNIEKKYRQLIDSIYGSN</sequence>
<dbReference type="PANTHER" id="PTHR43272:SF32">
    <property type="entry name" value="AMP-DEPENDENT SYNTHETASE_LIGASE DOMAIN-CONTAINING PROTEIN"/>
    <property type="match status" value="1"/>
</dbReference>
<evidence type="ECO:0000313" key="6">
    <source>
        <dbReference type="Proteomes" id="UP000807825"/>
    </source>
</evidence>
<evidence type="ECO:0000313" key="5">
    <source>
        <dbReference type="EMBL" id="MBI5248311.1"/>
    </source>
</evidence>
<dbReference type="EMBL" id="JACRDE010000064">
    <property type="protein sequence ID" value="MBI5248311.1"/>
    <property type="molecule type" value="Genomic_DNA"/>
</dbReference>
<protein>
    <submittedName>
        <fullName evidence="5">AMP-binding protein</fullName>
    </submittedName>
</protein>
<proteinExistence type="predicted"/>
<evidence type="ECO:0000256" key="2">
    <source>
        <dbReference type="ARBA" id="ARBA00022832"/>
    </source>
</evidence>
<dbReference type="InterPro" id="IPR042099">
    <property type="entry name" value="ANL_N_sf"/>
</dbReference>
<evidence type="ECO:0000259" key="4">
    <source>
        <dbReference type="Pfam" id="PF00501"/>
    </source>
</evidence>
<keyword evidence="3" id="KW-0443">Lipid metabolism</keyword>
<keyword evidence="1" id="KW-0436">Ligase</keyword>
<dbReference type="Pfam" id="PF00501">
    <property type="entry name" value="AMP-binding"/>
    <property type="match status" value="1"/>
</dbReference>
<feature type="domain" description="AMP-dependent synthetase/ligase" evidence="4">
    <location>
        <begin position="10"/>
        <end position="408"/>
    </location>
</feature>
<name>A0A9D6Z4L0_9BACT</name>
<dbReference type="Gene3D" id="3.40.50.12780">
    <property type="entry name" value="N-terminal domain of ligase-like"/>
    <property type="match status" value="1"/>
</dbReference>
<dbReference type="AlphaFoldDB" id="A0A9D6Z4L0"/>
<evidence type="ECO:0000256" key="1">
    <source>
        <dbReference type="ARBA" id="ARBA00022598"/>
    </source>
</evidence>
<organism evidence="5 6">
    <name type="scientific">Desulfomonile tiedjei</name>
    <dbReference type="NCBI Taxonomy" id="2358"/>
    <lineage>
        <taxon>Bacteria</taxon>
        <taxon>Pseudomonadati</taxon>
        <taxon>Thermodesulfobacteriota</taxon>
        <taxon>Desulfomonilia</taxon>
        <taxon>Desulfomonilales</taxon>
        <taxon>Desulfomonilaceae</taxon>
        <taxon>Desulfomonile</taxon>
    </lineage>
</organism>
<gene>
    <name evidence="5" type="ORF">HY912_02350</name>
</gene>